<feature type="transmembrane region" description="Helical" evidence="2">
    <location>
        <begin position="105"/>
        <end position="131"/>
    </location>
</feature>
<feature type="region of interest" description="Disordered" evidence="1">
    <location>
        <begin position="311"/>
        <end position="372"/>
    </location>
</feature>
<evidence type="ECO:0000313" key="4">
    <source>
        <dbReference type="Proteomes" id="UP000664521"/>
    </source>
</evidence>
<feature type="compositionally biased region" description="Low complexity" evidence="1">
    <location>
        <begin position="199"/>
        <end position="208"/>
    </location>
</feature>
<evidence type="ECO:0000313" key="3">
    <source>
        <dbReference type="EMBL" id="CAF9925721.1"/>
    </source>
</evidence>
<reference evidence="3" key="1">
    <citation type="submission" date="2021-03" db="EMBL/GenBank/DDBJ databases">
        <authorList>
            <person name="Tagirdzhanova G."/>
        </authorList>
    </citation>
    <scope>NUCLEOTIDE SEQUENCE</scope>
</reference>
<keyword evidence="2" id="KW-1133">Transmembrane helix</keyword>
<keyword evidence="2" id="KW-0472">Membrane</keyword>
<proteinExistence type="predicted"/>
<keyword evidence="4" id="KW-1185">Reference proteome</keyword>
<dbReference type="OrthoDB" id="5371460at2759"/>
<protein>
    <submittedName>
        <fullName evidence="3">Uncharacterized protein</fullName>
    </submittedName>
</protein>
<evidence type="ECO:0000256" key="1">
    <source>
        <dbReference type="SAM" id="MobiDB-lite"/>
    </source>
</evidence>
<keyword evidence="2" id="KW-0812">Transmembrane</keyword>
<feature type="region of interest" description="Disordered" evidence="1">
    <location>
        <begin position="384"/>
        <end position="404"/>
    </location>
</feature>
<dbReference type="EMBL" id="CAJPDS010000039">
    <property type="protein sequence ID" value="CAF9925721.1"/>
    <property type="molecule type" value="Genomic_DNA"/>
</dbReference>
<feature type="compositionally biased region" description="Basic and acidic residues" evidence="1">
    <location>
        <begin position="395"/>
        <end position="404"/>
    </location>
</feature>
<accession>A0A8H3FGW0</accession>
<gene>
    <name evidence="3" type="ORF">HETSPECPRED_005910</name>
</gene>
<feature type="compositionally biased region" description="Basic and acidic residues" evidence="1">
    <location>
        <begin position="151"/>
        <end position="164"/>
    </location>
</feature>
<dbReference type="AlphaFoldDB" id="A0A8H3FGW0"/>
<name>A0A8H3FGW0_9LECA</name>
<feature type="region of interest" description="Disordered" evidence="1">
    <location>
        <begin position="1"/>
        <end position="49"/>
    </location>
</feature>
<feature type="compositionally biased region" description="Polar residues" evidence="1">
    <location>
        <begin position="19"/>
        <end position="33"/>
    </location>
</feature>
<feature type="region of interest" description="Disordered" evidence="1">
    <location>
        <begin position="199"/>
        <end position="222"/>
    </location>
</feature>
<sequence length="404" mass="43237">MAFDARAVQHSDLSPVAAGQSTENARGPAQSSAIPRVTRRPTATKWTTVPNIVTDTTPFKSASVKQSSSQATTTSFSSTSFVAAAGSTSTPLTTHTSSPAITPGMLTVAIAVPIVLLAVLAPLLILTILTCRRKRRARKRRSNQSVSKKLKLLDRPQDKLEYRPKGKYGPATWQRPLNSFSGFDFNFSRPRTVLSAISARSPRATTPRPSTPGIPPAAARVPTGAPPQIPPATQRRPALSVLSRFANVDGIPDPPPPYVTRPMTLAHPYFRPSIPTQEQVAGTPQSARSMSPQLLVATPVEIQPLSGPYAPLSQVLSSPEHNERVPTGSSSQGIPRSPFADPSDETPHTSANLQRPFSAPSPAPTNVSGLSFDPSAWVASYERNSRISSVDEDTDSRMDPHQIV</sequence>
<organism evidence="3 4">
    <name type="scientific">Heterodermia speciosa</name>
    <dbReference type="NCBI Taxonomy" id="116794"/>
    <lineage>
        <taxon>Eukaryota</taxon>
        <taxon>Fungi</taxon>
        <taxon>Dikarya</taxon>
        <taxon>Ascomycota</taxon>
        <taxon>Pezizomycotina</taxon>
        <taxon>Lecanoromycetes</taxon>
        <taxon>OSLEUM clade</taxon>
        <taxon>Lecanoromycetidae</taxon>
        <taxon>Caliciales</taxon>
        <taxon>Physciaceae</taxon>
        <taxon>Heterodermia</taxon>
    </lineage>
</organism>
<dbReference type="Proteomes" id="UP000664521">
    <property type="component" value="Unassembled WGS sequence"/>
</dbReference>
<comment type="caution">
    <text evidence="3">The sequence shown here is derived from an EMBL/GenBank/DDBJ whole genome shotgun (WGS) entry which is preliminary data.</text>
</comment>
<feature type="region of interest" description="Disordered" evidence="1">
    <location>
        <begin position="136"/>
        <end position="167"/>
    </location>
</feature>
<evidence type="ECO:0000256" key="2">
    <source>
        <dbReference type="SAM" id="Phobius"/>
    </source>
</evidence>